<protein>
    <submittedName>
        <fullName evidence="2">Uncharacterized protein</fullName>
    </submittedName>
</protein>
<accession>A0A840QHH8</accession>
<comment type="caution">
    <text evidence="2">The sequence shown here is derived from an EMBL/GenBank/DDBJ whole genome shotgun (WGS) entry which is preliminary data.</text>
</comment>
<dbReference type="Proteomes" id="UP000584374">
    <property type="component" value="Unassembled WGS sequence"/>
</dbReference>
<evidence type="ECO:0000313" key="2">
    <source>
        <dbReference type="EMBL" id="MBB5159976.1"/>
    </source>
</evidence>
<organism evidence="2 3">
    <name type="scientific">Saccharopolyspora phatthalungensis</name>
    <dbReference type="NCBI Taxonomy" id="664693"/>
    <lineage>
        <taxon>Bacteria</taxon>
        <taxon>Bacillati</taxon>
        <taxon>Actinomycetota</taxon>
        <taxon>Actinomycetes</taxon>
        <taxon>Pseudonocardiales</taxon>
        <taxon>Pseudonocardiaceae</taxon>
        <taxon>Saccharopolyspora</taxon>
    </lineage>
</organism>
<sequence length="68" mass="7735">MERPTKPIPLTGSVPTCPEATTKTWFSAARARMKNSQWSSRGLRKAEAHTIMRAPRRKNSPSWQSTYC</sequence>
<reference evidence="2 3" key="1">
    <citation type="submission" date="2020-08" db="EMBL/GenBank/DDBJ databases">
        <title>Sequencing the genomes of 1000 actinobacteria strains.</title>
        <authorList>
            <person name="Klenk H.-P."/>
        </authorList>
    </citation>
    <scope>NUCLEOTIDE SEQUENCE [LARGE SCALE GENOMIC DNA]</scope>
    <source>
        <strain evidence="2 3">DSM 45584</strain>
    </source>
</reference>
<proteinExistence type="predicted"/>
<name>A0A840QHH8_9PSEU</name>
<keyword evidence="3" id="KW-1185">Reference proteome</keyword>
<dbReference type="EMBL" id="JACHIW010000004">
    <property type="protein sequence ID" value="MBB5159976.1"/>
    <property type="molecule type" value="Genomic_DNA"/>
</dbReference>
<dbReference type="AlphaFoldDB" id="A0A840QHH8"/>
<feature type="region of interest" description="Disordered" evidence="1">
    <location>
        <begin position="36"/>
        <end position="68"/>
    </location>
</feature>
<gene>
    <name evidence="2" type="ORF">BJ970_007577</name>
</gene>
<evidence type="ECO:0000256" key="1">
    <source>
        <dbReference type="SAM" id="MobiDB-lite"/>
    </source>
</evidence>
<evidence type="ECO:0000313" key="3">
    <source>
        <dbReference type="Proteomes" id="UP000584374"/>
    </source>
</evidence>